<dbReference type="Proteomes" id="UP000612585">
    <property type="component" value="Unassembled WGS sequence"/>
</dbReference>
<reference evidence="7" key="1">
    <citation type="submission" date="2021-01" db="EMBL/GenBank/DDBJ databases">
        <title>Whole genome shotgun sequence of Virgisporangium aurantiacum NBRC 16421.</title>
        <authorList>
            <person name="Komaki H."/>
            <person name="Tamura T."/>
        </authorList>
    </citation>
    <scope>NUCLEOTIDE SEQUENCE</scope>
    <source>
        <strain evidence="7">NBRC 16421</strain>
    </source>
</reference>
<dbReference type="GO" id="GO:0006750">
    <property type="term" value="P:glutathione biosynthetic process"/>
    <property type="evidence" value="ECO:0007669"/>
    <property type="project" value="UniProtKB-UniRule"/>
</dbReference>
<name>A0A8J4E3I6_9ACTN</name>
<evidence type="ECO:0000256" key="4">
    <source>
        <dbReference type="ARBA" id="ARBA00048819"/>
    </source>
</evidence>
<accession>A0A8J4E3I6</accession>
<dbReference type="EMBL" id="BOPG01000049">
    <property type="protein sequence ID" value="GIJ59983.1"/>
    <property type="molecule type" value="Genomic_DNA"/>
</dbReference>
<keyword evidence="2 5" id="KW-0547">Nucleotide-binding</keyword>
<keyword evidence="1 5" id="KW-0436">Ligase</keyword>
<keyword evidence="3 5" id="KW-0067">ATP-binding</keyword>
<comment type="caution">
    <text evidence="7">The sequence shown here is derived from an EMBL/GenBank/DDBJ whole genome shotgun (WGS) entry which is preliminary data.</text>
</comment>
<dbReference type="GO" id="GO:0005524">
    <property type="term" value="F:ATP binding"/>
    <property type="evidence" value="ECO:0007669"/>
    <property type="project" value="UniProtKB-UniRule"/>
</dbReference>
<dbReference type="InterPro" id="IPR017809">
    <property type="entry name" value="EgtA_Actinobacteria"/>
</dbReference>
<dbReference type="InterPro" id="IPR035434">
    <property type="entry name" value="GCL_bact_plant"/>
</dbReference>
<evidence type="ECO:0000256" key="1">
    <source>
        <dbReference type="ARBA" id="ARBA00022598"/>
    </source>
</evidence>
<dbReference type="SUPFAM" id="SSF55931">
    <property type="entry name" value="Glutamine synthetase/guanido kinase"/>
    <property type="match status" value="1"/>
</dbReference>
<gene>
    <name evidence="7" type="primary">gshA</name>
    <name evidence="5" type="synonym">egtA</name>
    <name evidence="7" type="ORF">Vau01_074990</name>
</gene>
<proteinExistence type="inferred from homology"/>
<dbReference type="PANTHER" id="PTHR34378:SF1">
    <property type="entry name" value="GLUTAMATE--CYSTEINE LIGASE, CHLOROPLASTIC"/>
    <property type="match status" value="1"/>
</dbReference>
<dbReference type="Gene3D" id="3.30.590.20">
    <property type="match status" value="1"/>
</dbReference>
<dbReference type="PIRSF" id="PIRSF017901">
    <property type="entry name" value="GCL"/>
    <property type="match status" value="1"/>
</dbReference>
<organism evidence="7 8">
    <name type="scientific">Virgisporangium aurantiacum</name>
    <dbReference type="NCBI Taxonomy" id="175570"/>
    <lineage>
        <taxon>Bacteria</taxon>
        <taxon>Bacillati</taxon>
        <taxon>Actinomycetota</taxon>
        <taxon>Actinomycetes</taxon>
        <taxon>Micromonosporales</taxon>
        <taxon>Micromonosporaceae</taxon>
        <taxon>Virgisporangium</taxon>
    </lineage>
</organism>
<comment type="similarity">
    <text evidence="5 6">Belongs to the glutamate--cysteine ligase type 2 family. EgtA subfamily.</text>
</comment>
<protein>
    <recommendedName>
        <fullName evidence="5">Glutamate--cysteine ligase EgtA</fullName>
        <ecNumber evidence="5">6.3.2.2</ecNumber>
    </recommendedName>
    <alternativeName>
        <fullName evidence="5">Gamma-glutamylcysteine synthase</fullName>
        <shortName evidence="5">GCS</shortName>
        <shortName evidence="5">Gamma-ECS</shortName>
    </alternativeName>
</protein>
<evidence type="ECO:0000256" key="2">
    <source>
        <dbReference type="ARBA" id="ARBA00022741"/>
    </source>
</evidence>
<sequence length="397" mass="42758">MTITVDGTAVVHSVAEAEGYIARVCFKTGPPARTGVELEWTVHHGDDPTRPLDISALRAALGPHAPHSIDPTSPMSPLPGGSPVTVEPGGQVEISTPPAASLAQLYERVEGDIAALEGLLARQGLVLGPNGIDPHRPPAPVVQTPRYAAMTHAFQPYRPYGDVMMRSTAGLQICVDAGSNPDERWRALHALGPALLAAFANSHRNAGRDTGWASARMRAWLRLDPRRTAPAYDEHDPVGAWVRYAMTAPLLCVRRNGDCWQAPPETTFADWINGALPTRPTHDDLSYHLTTLFPPVRPRGYLEVRYLDTQPPGEWIAPVTALTSLLNSSEIIAEAERRAAPAIDRWEVAARSGTADPAIAAAARDLLALALENLPADAPALAGDLIRRRLDEIRGTE</sequence>
<dbReference type="InterPro" id="IPR006336">
    <property type="entry name" value="GCS2"/>
</dbReference>
<dbReference type="NCBIfam" id="TIGR03444">
    <property type="entry name" value="EgtA_Cys_ligase"/>
    <property type="match status" value="1"/>
</dbReference>
<dbReference type="Pfam" id="PF04107">
    <property type="entry name" value="GCS2"/>
    <property type="match status" value="1"/>
</dbReference>
<dbReference type="InterPro" id="IPR014746">
    <property type="entry name" value="Gln_synth/guanido_kin_cat_dom"/>
</dbReference>
<dbReference type="RefSeq" id="WP_204003570.1">
    <property type="nucleotide sequence ID" value="NZ_BOPG01000049.1"/>
</dbReference>
<evidence type="ECO:0000256" key="5">
    <source>
        <dbReference type="HAMAP-Rule" id="MF_02034"/>
    </source>
</evidence>
<dbReference type="PANTHER" id="PTHR34378">
    <property type="entry name" value="GLUTAMATE--CYSTEINE LIGASE, CHLOROPLASTIC"/>
    <property type="match status" value="1"/>
</dbReference>
<evidence type="ECO:0000256" key="3">
    <source>
        <dbReference type="ARBA" id="ARBA00022840"/>
    </source>
</evidence>
<evidence type="ECO:0000313" key="7">
    <source>
        <dbReference type="EMBL" id="GIJ59983.1"/>
    </source>
</evidence>
<dbReference type="GO" id="GO:0052699">
    <property type="term" value="P:ergothioneine biosynthetic process"/>
    <property type="evidence" value="ECO:0007669"/>
    <property type="project" value="UniProtKB-UniRule"/>
</dbReference>
<comment type="pathway">
    <text evidence="5">Amino-acid biosynthesis; ergothioneine biosynthesis.</text>
</comment>
<dbReference type="AlphaFoldDB" id="A0A8J4E3I6"/>
<comment type="function">
    <text evidence="5">Catalyzes the synthesis of gamma-glutamylcysteine (gamma-GC). This compound is used as substrate for the biosynthesis of the low-molecular thiol compound ergothioneine.</text>
</comment>
<evidence type="ECO:0000313" key="8">
    <source>
        <dbReference type="Proteomes" id="UP000612585"/>
    </source>
</evidence>
<keyword evidence="8" id="KW-1185">Reference proteome</keyword>
<dbReference type="EC" id="6.3.2.2" evidence="5"/>
<dbReference type="UniPathway" id="UPA01014"/>
<evidence type="ECO:0000256" key="6">
    <source>
        <dbReference type="PIRNR" id="PIRNR017901"/>
    </source>
</evidence>
<dbReference type="HAMAP" id="MF_02034">
    <property type="entry name" value="EgtA"/>
    <property type="match status" value="1"/>
</dbReference>
<dbReference type="GO" id="GO:0004357">
    <property type="term" value="F:glutamate-cysteine ligase activity"/>
    <property type="evidence" value="ECO:0007669"/>
    <property type="project" value="UniProtKB-UniRule"/>
</dbReference>
<comment type="catalytic activity">
    <reaction evidence="4 5 6">
        <text>L-cysteine + L-glutamate + ATP = gamma-L-glutamyl-L-cysteine + ADP + phosphate + H(+)</text>
        <dbReference type="Rhea" id="RHEA:13285"/>
        <dbReference type="ChEBI" id="CHEBI:15378"/>
        <dbReference type="ChEBI" id="CHEBI:29985"/>
        <dbReference type="ChEBI" id="CHEBI:30616"/>
        <dbReference type="ChEBI" id="CHEBI:35235"/>
        <dbReference type="ChEBI" id="CHEBI:43474"/>
        <dbReference type="ChEBI" id="CHEBI:58173"/>
        <dbReference type="ChEBI" id="CHEBI:456216"/>
        <dbReference type="EC" id="6.3.2.2"/>
    </reaction>
</comment>